<gene>
    <name evidence="12" type="ORF">GOCE00092_LOCUS11601</name>
</gene>
<dbReference type="Pfam" id="PF20511">
    <property type="entry name" value="PMI_typeI_cat"/>
    <property type="match status" value="1"/>
</dbReference>
<evidence type="ECO:0000256" key="6">
    <source>
        <dbReference type="ARBA" id="ARBA00022723"/>
    </source>
</evidence>
<reference evidence="12" key="1">
    <citation type="submission" date="2021-01" db="EMBL/GenBank/DDBJ databases">
        <authorList>
            <person name="Corre E."/>
            <person name="Pelletier E."/>
            <person name="Niang G."/>
            <person name="Scheremetjew M."/>
            <person name="Finn R."/>
            <person name="Kale V."/>
            <person name="Holt S."/>
            <person name="Cochrane G."/>
            <person name="Meng A."/>
            <person name="Brown T."/>
            <person name="Cohen L."/>
        </authorList>
    </citation>
    <scope>NUCLEOTIDE SEQUENCE</scope>
    <source>
        <strain evidence="12">CCMP 410</strain>
    </source>
</reference>
<dbReference type="PROSITE" id="PS00965">
    <property type="entry name" value="PMI_I_1"/>
    <property type="match status" value="1"/>
</dbReference>
<dbReference type="Gene3D" id="2.60.120.10">
    <property type="entry name" value="Jelly Rolls"/>
    <property type="match status" value="2"/>
</dbReference>
<evidence type="ECO:0000256" key="7">
    <source>
        <dbReference type="ARBA" id="ARBA00022833"/>
    </source>
</evidence>
<dbReference type="PANTHER" id="PTHR10309">
    <property type="entry name" value="MANNOSE-6-PHOSPHATE ISOMERASE"/>
    <property type="match status" value="1"/>
</dbReference>
<feature type="domain" description="Phosphomannose isomerase type I catalytic" evidence="10">
    <location>
        <begin position="34"/>
        <end position="160"/>
    </location>
</feature>
<evidence type="ECO:0000256" key="4">
    <source>
        <dbReference type="ARBA" id="ARBA00010772"/>
    </source>
</evidence>
<name>A0A7S1UYX8_9STRA</name>
<dbReference type="InterPro" id="IPR014710">
    <property type="entry name" value="RmlC-like_jellyroll"/>
</dbReference>
<comment type="catalytic activity">
    <reaction evidence="1">
        <text>D-mannose 6-phosphate = D-fructose 6-phosphate</text>
        <dbReference type="Rhea" id="RHEA:12356"/>
        <dbReference type="ChEBI" id="CHEBI:58735"/>
        <dbReference type="ChEBI" id="CHEBI:61527"/>
        <dbReference type="EC" id="5.3.1.8"/>
    </reaction>
</comment>
<dbReference type="GO" id="GO:0005829">
    <property type="term" value="C:cytosol"/>
    <property type="evidence" value="ECO:0007669"/>
    <property type="project" value="TreeGrafter"/>
</dbReference>
<dbReference type="InterPro" id="IPR018050">
    <property type="entry name" value="Pmannose_isomerase-type1_CS"/>
</dbReference>
<keyword evidence="8" id="KW-0413">Isomerase</keyword>
<comment type="similarity">
    <text evidence="4">Belongs to the mannose-6-phosphate isomerase type 1 family.</text>
</comment>
<dbReference type="PANTHER" id="PTHR10309:SF0">
    <property type="entry name" value="MANNOSE-6-PHOSPHATE ISOMERASE"/>
    <property type="match status" value="1"/>
</dbReference>
<evidence type="ECO:0000256" key="9">
    <source>
        <dbReference type="SAM" id="MobiDB-lite"/>
    </source>
</evidence>
<dbReference type="Pfam" id="PF20512">
    <property type="entry name" value="PMI_typeI_hel"/>
    <property type="match status" value="1"/>
</dbReference>
<feature type="region of interest" description="Disordered" evidence="9">
    <location>
        <begin position="1"/>
        <end position="30"/>
    </location>
</feature>
<dbReference type="InterPro" id="IPR001250">
    <property type="entry name" value="Man6P_Isoase-1"/>
</dbReference>
<evidence type="ECO:0000259" key="10">
    <source>
        <dbReference type="Pfam" id="PF20511"/>
    </source>
</evidence>
<dbReference type="AlphaFoldDB" id="A0A7S1UYX8"/>
<evidence type="ECO:0000256" key="2">
    <source>
        <dbReference type="ARBA" id="ARBA00001947"/>
    </source>
</evidence>
<evidence type="ECO:0000256" key="3">
    <source>
        <dbReference type="ARBA" id="ARBA00004666"/>
    </source>
</evidence>
<dbReference type="Gene3D" id="1.10.441.10">
    <property type="entry name" value="Phosphomannose Isomerase, domain 2"/>
    <property type="match status" value="1"/>
</dbReference>
<dbReference type="GO" id="GO:0004476">
    <property type="term" value="F:mannose-6-phosphate isomerase activity"/>
    <property type="evidence" value="ECO:0007669"/>
    <property type="project" value="UniProtKB-EC"/>
</dbReference>
<evidence type="ECO:0000256" key="1">
    <source>
        <dbReference type="ARBA" id="ARBA00000757"/>
    </source>
</evidence>
<dbReference type="GO" id="GO:0009298">
    <property type="term" value="P:GDP-mannose biosynthetic process"/>
    <property type="evidence" value="ECO:0007669"/>
    <property type="project" value="UniProtKB-UniPathway"/>
</dbReference>
<evidence type="ECO:0000256" key="8">
    <source>
        <dbReference type="ARBA" id="ARBA00023235"/>
    </source>
</evidence>
<protein>
    <recommendedName>
        <fullName evidence="5">mannose-6-phosphate isomerase</fullName>
        <ecNumber evidence="5">5.3.1.8</ecNumber>
    </recommendedName>
</protein>
<evidence type="ECO:0000256" key="5">
    <source>
        <dbReference type="ARBA" id="ARBA00011956"/>
    </source>
</evidence>
<proteinExistence type="inferred from homology"/>
<evidence type="ECO:0000259" key="11">
    <source>
        <dbReference type="Pfam" id="PF20512"/>
    </source>
</evidence>
<dbReference type="CDD" id="cd07011">
    <property type="entry name" value="cupin_PMI_type_I_N"/>
    <property type="match status" value="1"/>
</dbReference>
<dbReference type="EMBL" id="HBGK01022577">
    <property type="protein sequence ID" value="CAD9282689.1"/>
    <property type="molecule type" value="Transcribed_RNA"/>
</dbReference>
<evidence type="ECO:0000313" key="12">
    <source>
        <dbReference type="EMBL" id="CAD9282689.1"/>
    </source>
</evidence>
<dbReference type="InterPro" id="IPR046458">
    <property type="entry name" value="PMI_typeI_hel"/>
</dbReference>
<dbReference type="NCBIfam" id="TIGR00218">
    <property type="entry name" value="manA"/>
    <property type="match status" value="1"/>
</dbReference>
<dbReference type="GO" id="GO:0005975">
    <property type="term" value="P:carbohydrate metabolic process"/>
    <property type="evidence" value="ECO:0007669"/>
    <property type="project" value="InterPro"/>
</dbReference>
<comment type="pathway">
    <text evidence="3">Nucleotide-sugar biosynthesis; GDP-alpha-D-mannose biosynthesis; alpha-D-mannose 1-phosphate from D-fructose 6-phosphate: step 1/2.</text>
</comment>
<sequence length="484" mass="53437">MAETNGTANGTSNGHHRPQSPGDHCDEVPTHAIPLKPSVKDYAWGIRGMDSRVARYALESSTIKEVDPDTPYAELWIGTHPKGPSTLGDGRSLKDALGHELPFLFKVLSAGKALSIQAHPDKQVAARLNAENPTNYGDNNHKPEMAIALTPFEAMCGFRRIEEIAVLLKKHPEFAACISEEAKLAVFLARDDFSKKDALQKFFGSFMSCDKDESVRNLQLLLVRLQAEQSVIHPHPHDEPPWERKCARAILRLAQQFPNDAGAMAPFFLNYLLMAPGESFFMAANEPHAYVAGEIIECMACSDNVVRAGLTPKFKDVNTLVDMLTYTMGGPSIDAGAPLKRDSRILRYTPPVPEFEVLMLNCAPGESIELDIPHVPAVFIIVEGTGIIVDGQVICRPGRAYFWPKDAKPLKFEVPADKRGPLKIAVAHENLHIDLPTTFSKEPMPQSRGMSIPSSPYPQHPVSPRPELEGVKQNFEYLPVPPEY</sequence>
<dbReference type="EC" id="5.3.1.8" evidence="5"/>
<dbReference type="GO" id="GO:0008270">
    <property type="term" value="F:zinc ion binding"/>
    <property type="evidence" value="ECO:0007669"/>
    <property type="project" value="InterPro"/>
</dbReference>
<dbReference type="InterPro" id="IPR011051">
    <property type="entry name" value="RmlC_Cupin_sf"/>
</dbReference>
<dbReference type="PRINTS" id="PR00714">
    <property type="entry name" value="MAN6PISMRASE"/>
</dbReference>
<organism evidence="12">
    <name type="scientific">Grammatophora oceanica</name>
    <dbReference type="NCBI Taxonomy" id="210454"/>
    <lineage>
        <taxon>Eukaryota</taxon>
        <taxon>Sar</taxon>
        <taxon>Stramenopiles</taxon>
        <taxon>Ochrophyta</taxon>
        <taxon>Bacillariophyta</taxon>
        <taxon>Fragilariophyceae</taxon>
        <taxon>Fragilariophycidae</taxon>
        <taxon>Rhabdonematales</taxon>
        <taxon>Grammatophoraceae</taxon>
        <taxon>Grammatophora</taxon>
    </lineage>
</organism>
<comment type="cofactor">
    <cofactor evidence="2">
        <name>Zn(2+)</name>
        <dbReference type="ChEBI" id="CHEBI:29105"/>
    </cofactor>
</comment>
<feature type="compositionally biased region" description="Polar residues" evidence="9">
    <location>
        <begin position="1"/>
        <end position="13"/>
    </location>
</feature>
<dbReference type="InterPro" id="IPR046457">
    <property type="entry name" value="PMI_typeI_cat"/>
</dbReference>
<feature type="compositionally biased region" description="Pro residues" evidence="9">
    <location>
        <begin position="455"/>
        <end position="464"/>
    </location>
</feature>
<accession>A0A7S1UYX8</accession>
<dbReference type="SUPFAM" id="SSF51182">
    <property type="entry name" value="RmlC-like cupins"/>
    <property type="match status" value="1"/>
</dbReference>
<dbReference type="InterPro" id="IPR016305">
    <property type="entry name" value="Mannose-6-P_Isomerase"/>
</dbReference>
<feature type="region of interest" description="Disordered" evidence="9">
    <location>
        <begin position="437"/>
        <end position="470"/>
    </location>
</feature>
<keyword evidence="7" id="KW-0862">Zinc</keyword>
<keyword evidence="6" id="KW-0479">Metal-binding</keyword>
<feature type="domain" description="Phosphomannose isomerase type I helical insertion" evidence="11">
    <location>
        <begin position="188"/>
        <end position="269"/>
    </location>
</feature>
<dbReference type="UniPathway" id="UPA00126">
    <property type="reaction ID" value="UER00423"/>
</dbReference>
<dbReference type="PROSITE" id="PS00966">
    <property type="entry name" value="PMI_I_2"/>
    <property type="match status" value="1"/>
</dbReference>